<proteinExistence type="predicted"/>
<keyword evidence="2" id="KW-1185">Reference proteome</keyword>
<dbReference type="AlphaFoldDB" id="A0A159Z131"/>
<protein>
    <recommendedName>
        <fullName evidence="3">SGNH/GDSL hydrolase family protein</fullName>
    </recommendedName>
</protein>
<dbReference type="RefSeq" id="WP_166507035.1">
    <property type="nucleotide sequence ID" value="NZ_CP012661.1"/>
</dbReference>
<evidence type="ECO:0000313" key="1">
    <source>
        <dbReference type="EMBL" id="AMY68557.1"/>
    </source>
</evidence>
<evidence type="ECO:0008006" key="3">
    <source>
        <dbReference type="Google" id="ProtNLM"/>
    </source>
</evidence>
<gene>
    <name evidence="1" type="ORF">AKL17_1301</name>
</gene>
<dbReference type="KEGG" id="daa:AKL17_1301"/>
<dbReference type="EMBL" id="CP012661">
    <property type="protein sequence ID" value="AMY68557.1"/>
    <property type="molecule type" value="Genomic_DNA"/>
</dbReference>
<accession>A0A159Z131</accession>
<evidence type="ECO:0000313" key="2">
    <source>
        <dbReference type="Proteomes" id="UP000076128"/>
    </source>
</evidence>
<dbReference type="Proteomes" id="UP000076128">
    <property type="component" value="Chromosome"/>
</dbReference>
<reference evidence="1 2" key="1">
    <citation type="submission" date="2015-09" db="EMBL/GenBank/DDBJ databases">
        <title>Complete genome sequence of Defluviimonas alba cai42t isolated from an oilfield in Xinjiang.</title>
        <authorList>
            <person name="Geng S."/>
            <person name="Pan X."/>
            <person name="Wu X."/>
        </authorList>
    </citation>
    <scope>NUCLEOTIDE SEQUENCE [LARGE SCALE GENOMIC DNA]</scope>
    <source>
        <strain evidence="2">cai42</strain>
    </source>
</reference>
<dbReference type="STRING" id="1335048.AKL17_1301"/>
<organism evidence="1 2">
    <name type="scientific">Frigidibacter mobilis</name>
    <dbReference type="NCBI Taxonomy" id="1335048"/>
    <lineage>
        <taxon>Bacteria</taxon>
        <taxon>Pseudomonadati</taxon>
        <taxon>Pseudomonadota</taxon>
        <taxon>Alphaproteobacteria</taxon>
        <taxon>Rhodobacterales</taxon>
        <taxon>Paracoccaceae</taxon>
        <taxon>Frigidibacter</taxon>
    </lineage>
</organism>
<name>A0A159Z131_9RHOB</name>
<sequence length="255" mass="28330">MPLPSEPIRLCIFGDSHIASIRYALKGRELTDPPVDVEFWGTVGNRFRKIGLQDGALVPEDETTANRFAAVNAHGRRLLRPDDFDAILFMGARTRVNWIFAEFLHRAQTPDLFLSTGVRREIIRAHLADQRAYGFAQAFAAQGKARILFAPVSFPTEGISTEFLDSCPDAIHGTADQRAAIWALFREVMAEDTITLLPQAERSVTRGCFTAAAYATRRATERGDSTHKNGAYGRLVLRSLMRALAPLRKTDEQAA</sequence>